<organism evidence="1 2">
    <name type="scientific">Chitinophaga arvensicola</name>
    <dbReference type="NCBI Taxonomy" id="29529"/>
    <lineage>
        <taxon>Bacteria</taxon>
        <taxon>Pseudomonadati</taxon>
        <taxon>Bacteroidota</taxon>
        <taxon>Chitinophagia</taxon>
        <taxon>Chitinophagales</taxon>
        <taxon>Chitinophagaceae</taxon>
        <taxon>Chitinophaga</taxon>
    </lineage>
</organism>
<sequence>MVADLVGVELAVRSEFTLRKRLAPDASYEDLLPTIFMGGSMITASIRREWAGSLFNYQAPGHKGMFYELETVGNQKYETAEYLLSHTDTGPLILLICYLQYRHVEVRFYAPKNDPVYKKEHELNWIISKALINDATKVGISEVGHIIRTTEFIPLLGRHRIVLSR</sequence>
<dbReference type="AlphaFoldDB" id="A0A1I0PL60"/>
<evidence type="ECO:0000313" key="1">
    <source>
        <dbReference type="EMBL" id="SEW15136.1"/>
    </source>
</evidence>
<gene>
    <name evidence="1" type="ORF">SAMN04488122_0848</name>
</gene>
<keyword evidence="2" id="KW-1185">Reference proteome</keyword>
<dbReference type="EMBL" id="FOJG01000001">
    <property type="protein sequence ID" value="SEW15136.1"/>
    <property type="molecule type" value="Genomic_DNA"/>
</dbReference>
<accession>A0A1I0PL60</accession>
<evidence type="ECO:0000313" key="2">
    <source>
        <dbReference type="Proteomes" id="UP000199310"/>
    </source>
</evidence>
<protein>
    <submittedName>
        <fullName evidence="1">Uncharacterized protein</fullName>
    </submittedName>
</protein>
<proteinExistence type="predicted"/>
<dbReference type="Proteomes" id="UP000199310">
    <property type="component" value="Unassembled WGS sequence"/>
</dbReference>
<name>A0A1I0PL60_9BACT</name>
<reference evidence="2" key="1">
    <citation type="submission" date="2016-10" db="EMBL/GenBank/DDBJ databases">
        <authorList>
            <person name="Varghese N."/>
            <person name="Submissions S."/>
        </authorList>
    </citation>
    <scope>NUCLEOTIDE SEQUENCE [LARGE SCALE GENOMIC DNA]</scope>
    <source>
        <strain evidence="2">DSM 3695</strain>
    </source>
</reference>